<evidence type="ECO:0000313" key="2">
    <source>
        <dbReference type="Proteomes" id="UP000290759"/>
    </source>
</evidence>
<evidence type="ECO:0000313" key="1">
    <source>
        <dbReference type="EMBL" id="RYC31397.1"/>
    </source>
</evidence>
<dbReference type="EMBL" id="QYBB01000014">
    <property type="protein sequence ID" value="RYC31397.1"/>
    <property type="molecule type" value="Genomic_DNA"/>
</dbReference>
<name>A0A4Q2U8J7_9HYPH</name>
<dbReference type="OrthoDB" id="1525365at2"/>
<sequence>MPQAQDIGKKAATLPAFLDRNRILNVEQMAEGLGFSVAHFRRLYRTGKVPKPVQIGGRKLGWPAGTLIDLTTVAPDAGKVAA</sequence>
<dbReference type="InterPro" id="IPR010260">
    <property type="entry name" value="AlpA"/>
</dbReference>
<organism evidence="1 2">
    <name type="scientific">Lichenibacterium minor</name>
    <dbReference type="NCBI Taxonomy" id="2316528"/>
    <lineage>
        <taxon>Bacteria</taxon>
        <taxon>Pseudomonadati</taxon>
        <taxon>Pseudomonadota</taxon>
        <taxon>Alphaproteobacteria</taxon>
        <taxon>Hyphomicrobiales</taxon>
        <taxon>Lichenihabitantaceae</taxon>
        <taxon>Lichenibacterium</taxon>
    </lineage>
</organism>
<protein>
    <submittedName>
        <fullName evidence="1">AlpA family phage regulatory protein</fullName>
    </submittedName>
</protein>
<gene>
    <name evidence="1" type="ORF">D3273_13490</name>
</gene>
<dbReference type="AlphaFoldDB" id="A0A4Q2U8J7"/>
<keyword evidence="2" id="KW-1185">Reference proteome</keyword>
<dbReference type="Proteomes" id="UP000290759">
    <property type="component" value="Unassembled WGS sequence"/>
</dbReference>
<dbReference type="Pfam" id="PF05930">
    <property type="entry name" value="Phage_AlpA"/>
    <property type="match status" value="1"/>
</dbReference>
<reference evidence="1 2" key="1">
    <citation type="submission" date="2018-12" db="EMBL/GenBank/DDBJ databases">
        <authorList>
            <person name="Grouzdev D.S."/>
            <person name="Krutkina M.S."/>
        </authorList>
    </citation>
    <scope>NUCLEOTIDE SEQUENCE [LARGE SCALE GENOMIC DNA]</scope>
    <source>
        <strain evidence="1 2">RmlP026</strain>
    </source>
</reference>
<proteinExistence type="predicted"/>
<dbReference type="RefSeq" id="WP_129227387.1">
    <property type="nucleotide sequence ID" value="NZ_QYBB01000014.1"/>
</dbReference>
<accession>A0A4Q2U8J7</accession>
<comment type="caution">
    <text evidence="1">The sequence shown here is derived from an EMBL/GenBank/DDBJ whole genome shotgun (WGS) entry which is preliminary data.</text>
</comment>
<reference evidence="1 2" key="2">
    <citation type="submission" date="2019-02" db="EMBL/GenBank/DDBJ databases">
        <title>'Lichenibacterium ramalinii' gen. nov. sp. nov., 'Lichenibacterium minor' gen. nov. sp. nov.</title>
        <authorList>
            <person name="Pankratov T."/>
        </authorList>
    </citation>
    <scope>NUCLEOTIDE SEQUENCE [LARGE SCALE GENOMIC DNA]</scope>
    <source>
        <strain evidence="1 2">RmlP026</strain>
    </source>
</reference>